<accession>A0ABS9KZI1</accession>
<feature type="transmembrane region" description="Helical" evidence="1">
    <location>
        <begin position="147"/>
        <end position="167"/>
    </location>
</feature>
<reference evidence="2" key="1">
    <citation type="submission" date="2022-01" db="EMBL/GenBank/DDBJ databases">
        <authorList>
            <person name="Jo J.-H."/>
            <person name="Im W.-T."/>
        </authorList>
    </citation>
    <scope>NUCLEOTIDE SEQUENCE</scope>
    <source>
        <strain evidence="2">NA20</strain>
    </source>
</reference>
<dbReference type="RefSeq" id="WP_237876441.1">
    <property type="nucleotide sequence ID" value="NZ_JAKLTR010000023.1"/>
</dbReference>
<evidence type="ECO:0000313" key="3">
    <source>
        <dbReference type="Proteomes" id="UP001165367"/>
    </source>
</evidence>
<dbReference type="InterPro" id="IPR007395">
    <property type="entry name" value="Zn_peptidase_2"/>
</dbReference>
<gene>
    <name evidence="2" type="ORF">LZZ85_25300</name>
</gene>
<keyword evidence="1" id="KW-0812">Transmembrane</keyword>
<feature type="transmembrane region" description="Helical" evidence="1">
    <location>
        <begin position="118"/>
        <end position="141"/>
    </location>
</feature>
<organism evidence="2 3">
    <name type="scientific">Terrimonas ginsenosidimutans</name>
    <dbReference type="NCBI Taxonomy" id="2908004"/>
    <lineage>
        <taxon>Bacteria</taxon>
        <taxon>Pseudomonadati</taxon>
        <taxon>Bacteroidota</taxon>
        <taxon>Chitinophagia</taxon>
        <taxon>Chitinophagales</taxon>
        <taxon>Chitinophagaceae</taxon>
        <taxon>Terrimonas</taxon>
    </lineage>
</organism>
<keyword evidence="1" id="KW-1133">Transmembrane helix</keyword>
<name>A0ABS9KZI1_9BACT</name>
<evidence type="ECO:0000313" key="2">
    <source>
        <dbReference type="EMBL" id="MCG2617642.1"/>
    </source>
</evidence>
<dbReference type="Pfam" id="PF04298">
    <property type="entry name" value="Zn_peptidase_2"/>
    <property type="match status" value="1"/>
</dbReference>
<evidence type="ECO:0000256" key="1">
    <source>
        <dbReference type="SAM" id="Phobius"/>
    </source>
</evidence>
<keyword evidence="1" id="KW-0472">Membrane</keyword>
<dbReference type="Proteomes" id="UP001165367">
    <property type="component" value="Unassembled WGS sequence"/>
</dbReference>
<dbReference type="EMBL" id="JAKLTR010000023">
    <property type="protein sequence ID" value="MCG2617642.1"/>
    <property type="molecule type" value="Genomic_DNA"/>
</dbReference>
<proteinExistence type="predicted"/>
<comment type="caution">
    <text evidence="2">The sequence shown here is derived from an EMBL/GenBank/DDBJ whole genome shotgun (WGS) entry which is preliminary data.</text>
</comment>
<dbReference type="PANTHER" id="PTHR36434">
    <property type="entry name" value="MEMBRANE PROTEASE YUGP-RELATED"/>
    <property type="match status" value="1"/>
</dbReference>
<protein>
    <submittedName>
        <fullName evidence="2">Zinc metallopeptidase</fullName>
    </submittedName>
</protein>
<dbReference type="PANTHER" id="PTHR36434:SF1">
    <property type="entry name" value="MEMBRANE PROTEASE YUGP-RELATED"/>
    <property type="match status" value="1"/>
</dbReference>
<sequence length="231" mass="25174">MTPGILIVSLIFLGISMLVSMVLKNKFKKYSKVRLSSGLTGREVAEKMLRENGIFDVKVVSVDGFLSDHYNPANKTVNLSPDVYNGTSVSAAAVAAHECGHAVQHATAYTWLTFRSKLVPVVQISSSLVNIILMIGVFMAVSGNNPTVLLIGIILMSVTVLFSLITLPVEFDASNRALAWLDRTNITNNTEYPQAKDALKWAATTYVVAAFAAVVTLVQYILIYMGSRDRN</sequence>
<feature type="transmembrane region" description="Helical" evidence="1">
    <location>
        <begin position="206"/>
        <end position="225"/>
    </location>
</feature>
<feature type="transmembrane region" description="Helical" evidence="1">
    <location>
        <begin position="6"/>
        <end position="23"/>
    </location>
</feature>
<keyword evidence="3" id="KW-1185">Reference proteome</keyword>